<dbReference type="NCBIfam" id="TIGR00510">
    <property type="entry name" value="lipA"/>
    <property type="match status" value="1"/>
</dbReference>
<dbReference type="PROSITE" id="PS51918">
    <property type="entry name" value="RADICAL_SAM"/>
    <property type="match status" value="1"/>
</dbReference>
<protein>
    <recommendedName>
        <fullName evidence="9">Lipoyl synthase, mitochondrial</fullName>
        <ecNumber evidence="9">2.8.1.8</ecNumber>
    </recommendedName>
    <alternativeName>
        <fullName evidence="9">Lipoate synthase</fullName>
        <shortName evidence="9">LS</shortName>
        <shortName evidence="9">Lip-syn</shortName>
    </alternativeName>
    <alternativeName>
        <fullName evidence="9">Lipoic acid synthase</fullName>
    </alternativeName>
</protein>
<feature type="binding site" evidence="9">
    <location>
        <position position="96"/>
    </location>
    <ligand>
        <name>[4Fe-4S] cluster</name>
        <dbReference type="ChEBI" id="CHEBI:49883"/>
        <label>2</label>
        <note>4Fe-4S-S-AdoMet</note>
    </ligand>
</feature>
<reference evidence="12 13" key="1">
    <citation type="submission" date="2020-04" db="EMBL/GenBank/DDBJ databases">
        <title>Perkinsus chesapeaki whole genome sequence.</title>
        <authorList>
            <person name="Bogema D.R."/>
        </authorList>
    </citation>
    <scope>NUCLEOTIDE SEQUENCE [LARGE SCALE GENOMIC DNA]</scope>
    <source>
        <strain evidence="12">ATCC PRA-425</strain>
    </source>
</reference>
<feature type="compositionally biased region" description="Low complexity" evidence="10">
    <location>
        <begin position="796"/>
        <end position="805"/>
    </location>
</feature>
<keyword evidence="1 9" id="KW-0004">4Fe-4S</keyword>
<comment type="function">
    <text evidence="9">Catalyzes the radical-mediated insertion of two sulfur atoms into the C-6 and C-8 positions of the octanoyl moiety bound to the lipoyl domains of lipoate-dependent enzymes, thereby converting the octanoylated domains into lipoylated derivatives.</text>
</comment>
<dbReference type="AlphaFoldDB" id="A0A7J6LHL3"/>
<comment type="catalytic activity">
    <reaction evidence="8 9">
        <text>[[Fe-S] cluster scaffold protein carrying a second [4Fe-4S](2+) cluster] + N(6)-octanoyl-L-lysyl-[protein] + 2 oxidized [2Fe-2S]-[ferredoxin] + 2 S-adenosyl-L-methionine + 4 H(+) = [[Fe-S] cluster scaffold protein] + N(6)-[(R)-dihydrolipoyl]-L-lysyl-[protein] + 4 Fe(3+) + 2 hydrogen sulfide + 2 5'-deoxyadenosine + 2 L-methionine + 2 reduced [2Fe-2S]-[ferredoxin]</text>
        <dbReference type="Rhea" id="RHEA:16585"/>
        <dbReference type="Rhea" id="RHEA-COMP:9928"/>
        <dbReference type="Rhea" id="RHEA-COMP:10000"/>
        <dbReference type="Rhea" id="RHEA-COMP:10001"/>
        <dbReference type="Rhea" id="RHEA-COMP:10475"/>
        <dbReference type="Rhea" id="RHEA-COMP:14568"/>
        <dbReference type="Rhea" id="RHEA-COMP:14569"/>
        <dbReference type="ChEBI" id="CHEBI:15378"/>
        <dbReference type="ChEBI" id="CHEBI:17319"/>
        <dbReference type="ChEBI" id="CHEBI:29034"/>
        <dbReference type="ChEBI" id="CHEBI:29919"/>
        <dbReference type="ChEBI" id="CHEBI:33722"/>
        <dbReference type="ChEBI" id="CHEBI:33737"/>
        <dbReference type="ChEBI" id="CHEBI:33738"/>
        <dbReference type="ChEBI" id="CHEBI:57844"/>
        <dbReference type="ChEBI" id="CHEBI:59789"/>
        <dbReference type="ChEBI" id="CHEBI:78809"/>
        <dbReference type="ChEBI" id="CHEBI:83100"/>
        <dbReference type="EC" id="2.8.1.8"/>
    </reaction>
</comment>
<dbReference type="SFLD" id="SFLDF00271">
    <property type="entry name" value="lipoyl_synthase"/>
    <property type="match status" value="1"/>
</dbReference>
<accession>A0A7J6LHL3</accession>
<evidence type="ECO:0000256" key="4">
    <source>
        <dbReference type="ARBA" id="ARBA00022723"/>
    </source>
</evidence>
<dbReference type="GO" id="GO:0009249">
    <property type="term" value="P:protein lipoylation"/>
    <property type="evidence" value="ECO:0007669"/>
    <property type="project" value="UniProtKB-UniRule"/>
</dbReference>
<evidence type="ECO:0000313" key="12">
    <source>
        <dbReference type="EMBL" id="KAF4658788.1"/>
    </source>
</evidence>
<dbReference type="GO" id="GO:0005739">
    <property type="term" value="C:mitochondrion"/>
    <property type="evidence" value="ECO:0007669"/>
    <property type="project" value="UniProtKB-SubCell"/>
</dbReference>
<feature type="region of interest" description="Disordered" evidence="10">
    <location>
        <begin position="928"/>
        <end position="978"/>
    </location>
</feature>
<name>A0A7J6LHL3_PERCH</name>
<evidence type="ECO:0000256" key="1">
    <source>
        <dbReference type="ARBA" id="ARBA00022485"/>
    </source>
</evidence>
<comment type="similarity">
    <text evidence="9">Belongs to the radical SAM superfamily. Lipoyl synthase family.</text>
</comment>
<dbReference type="Pfam" id="PF04055">
    <property type="entry name" value="Radical_SAM"/>
    <property type="match status" value="1"/>
</dbReference>
<keyword evidence="4 9" id="KW-0479">Metal-binding</keyword>
<evidence type="ECO:0000256" key="5">
    <source>
        <dbReference type="ARBA" id="ARBA00022887"/>
    </source>
</evidence>
<keyword evidence="6 9" id="KW-0408">Iron</keyword>
<dbReference type="UniPathway" id="UPA00538">
    <property type="reaction ID" value="UER00593"/>
</dbReference>
<comment type="cofactor">
    <cofactor evidence="9">
        <name>[4Fe-4S] cluster</name>
        <dbReference type="ChEBI" id="CHEBI:49883"/>
    </cofactor>
    <text evidence="9">Binds 2 [4Fe-4S] clusters per subunit. One cluster is coordinated with 3 cysteines and an exchangeable S-adenosyl-L-methionine.</text>
</comment>
<dbReference type="PANTHER" id="PTHR10949">
    <property type="entry name" value="LIPOYL SYNTHASE"/>
    <property type="match status" value="1"/>
</dbReference>
<dbReference type="SFLD" id="SFLDG01058">
    <property type="entry name" value="lipoyl_synthase_like"/>
    <property type="match status" value="1"/>
</dbReference>
<feature type="compositionally biased region" description="Low complexity" evidence="10">
    <location>
        <begin position="764"/>
        <end position="785"/>
    </location>
</feature>
<feature type="binding site" evidence="9">
    <location>
        <position position="317"/>
    </location>
    <ligand>
        <name>[4Fe-4S] cluster</name>
        <dbReference type="ChEBI" id="CHEBI:49883"/>
        <label>1</label>
    </ligand>
</feature>
<feature type="compositionally biased region" description="Basic and acidic residues" evidence="10">
    <location>
        <begin position="721"/>
        <end position="733"/>
    </location>
</feature>
<dbReference type="NCBIfam" id="NF009544">
    <property type="entry name" value="PRK12928.1"/>
    <property type="match status" value="1"/>
</dbReference>
<dbReference type="Proteomes" id="UP000591131">
    <property type="component" value="Unassembled WGS sequence"/>
</dbReference>
<comment type="subcellular location">
    <subcellularLocation>
        <location evidence="9">Mitochondrion</location>
    </subcellularLocation>
</comment>
<dbReference type="NCBIfam" id="NF004019">
    <property type="entry name" value="PRK05481.1"/>
    <property type="match status" value="1"/>
</dbReference>
<keyword evidence="5" id="KW-0934">Plastid</keyword>
<dbReference type="GO" id="GO:0051539">
    <property type="term" value="F:4 iron, 4 sulfur cluster binding"/>
    <property type="evidence" value="ECO:0007669"/>
    <property type="project" value="UniProtKB-UniRule"/>
</dbReference>
<dbReference type="SUPFAM" id="SSF102114">
    <property type="entry name" value="Radical SAM enzymes"/>
    <property type="match status" value="1"/>
</dbReference>
<feature type="binding site" evidence="9">
    <location>
        <position position="100"/>
    </location>
    <ligand>
        <name>[4Fe-4S] cluster</name>
        <dbReference type="ChEBI" id="CHEBI:49883"/>
        <label>2</label>
        <note>4Fe-4S-S-AdoMet</note>
    </ligand>
</feature>
<dbReference type="InterPro" id="IPR006638">
    <property type="entry name" value="Elp3/MiaA/NifB-like_rSAM"/>
</dbReference>
<proteinExistence type="inferred from homology"/>
<feature type="compositionally biased region" description="Basic and acidic residues" evidence="10">
    <location>
        <begin position="550"/>
        <end position="559"/>
    </location>
</feature>
<dbReference type="GO" id="GO:0046872">
    <property type="term" value="F:metal ion binding"/>
    <property type="evidence" value="ECO:0007669"/>
    <property type="project" value="UniProtKB-KW"/>
</dbReference>
<sequence>MLSTLNPLLRGFCSSSTAAAAAHTPRPPSKAPMRKPQWLKMTYPGLTDEGLSRYHGLKANIKSTGLATVCQEAKCPNIGECWSGGTATIMLMGDTCTRGCRFCAVKTSRRPPALDASEPSTVAETISKWKGEDGKQLNYIVLTSVDRDDVLDQGSMHIAETVRKLKERMPDLLVEALVPDFKGDSFCVKEVATSGLDVYAHNIETVERLTPSVRDRRAGYRQSLNTLELAKEYCPSLLTKSSIMLGLGEEDDEVEQAMTDLRSSGVDVVTFGQYLQPTKHHMKVTRYVTPAEFEKWKSVAEKMGFLYCASGPMVRSSYRAGEFYMDAMIRQRRGANSFIFVFDMPFGSLPYYYASAGFGGPFATASASDDEEIQKGSFDNATVAVSLRNGVTNIREGKLEFDMANPHFITIDGKRLAIGIDSDEVTLEHGPKCDVVEELPKVAVDSAAAATAPAGTLGRKVRINVEGGSDAMFAALERFVEDANRGAQPTFEEQMDQALDDFADKVDDACDRLQAWLDSWSADPATSLEAAEAAKEADVAAAAAEKHITLGVEKEDPAKSEGTQTTHVKTSTKDGGDHHVHSHRGEDPLAEEQDRLSSRYSMKYGWSIIDDVKISTFIGHTLSGSRRGTICVNTAEPRTMLFEGRRFAIGPEDFVRVVVGRFHDSAADYLPAVLSRTRYSDRRSTIINVPSSTETADLCRIYTWAKLSIGNCYHQEEEEEKERARKEERRDVSEEAAEVADEIFEAASKWLSSWFEHPEEEHPSSPVAASSTTASTDDVTSFSSDSKLDGSRSSRRTASGASNASTVATTALTAPFEGSHAGSPVSSSAVAVPPMVPKGLTRSATGELKNLMDTLTDIPILDATPRMEASEGETAAFPSLMLEDWSPRKCLEDAPRKKAPEPERVAVSEDVKVVADVRQEDEGVLPNIVNKDASNASPKINAQVAEEETTSMPSESLTKSTSVGQSKSRGSRPREDMGVLALRTGKTTHMGLSLFR</sequence>
<dbReference type="EMBL" id="JAAPAO010000479">
    <property type="protein sequence ID" value="KAF4658788.1"/>
    <property type="molecule type" value="Genomic_DNA"/>
</dbReference>
<feature type="region of interest" description="Disordered" evidence="10">
    <location>
        <begin position="715"/>
        <end position="737"/>
    </location>
</feature>
<feature type="domain" description="Radical SAM core" evidence="11">
    <location>
        <begin position="82"/>
        <end position="306"/>
    </location>
</feature>
<dbReference type="EC" id="2.8.1.8" evidence="9"/>
<dbReference type="HAMAP" id="MF_00206">
    <property type="entry name" value="Lipoyl_synth"/>
    <property type="match status" value="1"/>
</dbReference>
<evidence type="ECO:0000256" key="9">
    <source>
        <dbReference type="HAMAP-Rule" id="MF_03123"/>
    </source>
</evidence>
<feature type="region of interest" description="Disordered" evidence="10">
    <location>
        <begin position="550"/>
        <end position="594"/>
    </location>
</feature>
<dbReference type="Gene3D" id="3.20.20.70">
    <property type="entry name" value="Aldolase class I"/>
    <property type="match status" value="1"/>
</dbReference>
<evidence type="ECO:0000313" key="13">
    <source>
        <dbReference type="Proteomes" id="UP000591131"/>
    </source>
</evidence>
<feature type="compositionally biased region" description="Polar residues" evidence="10">
    <location>
        <begin position="950"/>
        <end position="968"/>
    </location>
</feature>
<dbReference type="InterPro" id="IPR058240">
    <property type="entry name" value="rSAM_sf"/>
</dbReference>
<organism evidence="12 13">
    <name type="scientific">Perkinsus chesapeaki</name>
    <name type="common">Clam parasite</name>
    <name type="synonym">Perkinsus andrewsi</name>
    <dbReference type="NCBI Taxonomy" id="330153"/>
    <lineage>
        <taxon>Eukaryota</taxon>
        <taxon>Sar</taxon>
        <taxon>Alveolata</taxon>
        <taxon>Perkinsozoa</taxon>
        <taxon>Perkinsea</taxon>
        <taxon>Perkinsida</taxon>
        <taxon>Perkinsidae</taxon>
        <taxon>Perkinsus</taxon>
    </lineage>
</organism>
<feature type="binding site" evidence="9">
    <location>
        <position position="75"/>
    </location>
    <ligand>
        <name>[4Fe-4S] cluster</name>
        <dbReference type="ChEBI" id="CHEBI:49883"/>
        <label>1</label>
    </ligand>
</feature>
<feature type="binding site" evidence="9">
    <location>
        <position position="70"/>
    </location>
    <ligand>
        <name>[4Fe-4S] cluster</name>
        <dbReference type="ChEBI" id="CHEBI:49883"/>
        <label>1</label>
    </ligand>
</feature>
<evidence type="ECO:0000256" key="3">
    <source>
        <dbReference type="ARBA" id="ARBA00022691"/>
    </source>
</evidence>
<comment type="pathway">
    <text evidence="9">Protein modification; protein lipoylation via endogenous pathway; protein N(6)-(lipoyl)lysine from octanoyl-[acyl-carrier-protein]: step 2/2.</text>
</comment>
<keyword evidence="3 9" id="KW-0949">S-adenosyl-L-methionine</keyword>
<dbReference type="InterPro" id="IPR007197">
    <property type="entry name" value="rSAM"/>
</dbReference>
<comment type="caution">
    <text evidence="12">The sequence shown here is derived from an EMBL/GenBank/DDBJ whole genome shotgun (WGS) entry which is preliminary data.</text>
</comment>
<gene>
    <name evidence="12" type="ORF">FOL47_007829</name>
</gene>
<keyword evidence="5" id="KW-0933">Apicoplast</keyword>
<evidence type="ECO:0000259" key="11">
    <source>
        <dbReference type="PROSITE" id="PS51918"/>
    </source>
</evidence>
<dbReference type="GO" id="GO:0016992">
    <property type="term" value="F:lipoate synthase activity"/>
    <property type="evidence" value="ECO:0007669"/>
    <property type="project" value="UniProtKB-UniRule"/>
</dbReference>
<dbReference type="SFLD" id="SFLDS00029">
    <property type="entry name" value="Radical_SAM"/>
    <property type="match status" value="1"/>
</dbReference>
<dbReference type="CDD" id="cd01335">
    <property type="entry name" value="Radical_SAM"/>
    <property type="match status" value="1"/>
</dbReference>
<feature type="compositionally biased region" description="Basic and acidic residues" evidence="10">
    <location>
        <begin position="571"/>
        <end position="594"/>
    </location>
</feature>
<keyword evidence="13" id="KW-1185">Reference proteome</keyword>
<dbReference type="SMART" id="SM00729">
    <property type="entry name" value="Elp3"/>
    <property type="match status" value="1"/>
</dbReference>
<dbReference type="InterPro" id="IPR003698">
    <property type="entry name" value="Lipoyl_synth"/>
</dbReference>
<dbReference type="InterPro" id="IPR013785">
    <property type="entry name" value="Aldolase_TIM"/>
</dbReference>
<evidence type="ECO:0000256" key="8">
    <source>
        <dbReference type="ARBA" id="ARBA00047326"/>
    </source>
</evidence>
<evidence type="ECO:0000256" key="7">
    <source>
        <dbReference type="ARBA" id="ARBA00023014"/>
    </source>
</evidence>
<dbReference type="OrthoDB" id="3231at2759"/>
<evidence type="ECO:0000256" key="2">
    <source>
        <dbReference type="ARBA" id="ARBA00022679"/>
    </source>
</evidence>
<feature type="binding site" evidence="9">
    <location>
        <position position="103"/>
    </location>
    <ligand>
        <name>[4Fe-4S] cluster</name>
        <dbReference type="ChEBI" id="CHEBI:49883"/>
        <label>2</label>
        <note>4Fe-4S-S-AdoMet</note>
    </ligand>
</feature>
<evidence type="ECO:0000256" key="6">
    <source>
        <dbReference type="ARBA" id="ARBA00023004"/>
    </source>
</evidence>
<keyword evidence="2 9" id="KW-0808">Transferase</keyword>
<feature type="region of interest" description="Disordered" evidence="10">
    <location>
        <begin position="756"/>
        <end position="805"/>
    </location>
</feature>
<evidence type="ECO:0000256" key="10">
    <source>
        <dbReference type="SAM" id="MobiDB-lite"/>
    </source>
</evidence>
<keyword evidence="9" id="KW-0496">Mitochondrion</keyword>
<dbReference type="PANTHER" id="PTHR10949:SF0">
    <property type="entry name" value="LIPOYL SYNTHASE, MITOCHONDRIAL"/>
    <property type="match status" value="1"/>
</dbReference>
<feature type="binding site" evidence="9">
    <location>
        <position position="81"/>
    </location>
    <ligand>
        <name>[4Fe-4S] cluster</name>
        <dbReference type="ChEBI" id="CHEBI:49883"/>
        <label>1</label>
    </ligand>
</feature>
<keyword evidence="7 9" id="KW-0411">Iron-sulfur</keyword>